<keyword evidence="5 10" id="KW-0460">Magnesium</keyword>
<dbReference type="PANTHER" id="PTHR34353">
    <property type="entry name" value="CRISPR-ASSOCIATED ENDONUCLEASE CAS1 1"/>
    <property type="match status" value="1"/>
</dbReference>
<dbReference type="GO" id="GO:0046872">
    <property type="term" value="F:metal ion binding"/>
    <property type="evidence" value="ECO:0007669"/>
    <property type="project" value="UniProtKB-UniRule"/>
</dbReference>
<evidence type="ECO:0000256" key="6">
    <source>
        <dbReference type="ARBA" id="ARBA00023118"/>
    </source>
</evidence>
<feature type="binding site" evidence="10">
    <location>
        <position position="245"/>
    </location>
    <ligand>
        <name>Mn(2+)</name>
        <dbReference type="ChEBI" id="CHEBI:29035"/>
    </ligand>
</feature>
<organism evidence="11 12">
    <name type="scientific">Thermaerobacter subterraneus DSM 13965</name>
    <dbReference type="NCBI Taxonomy" id="867903"/>
    <lineage>
        <taxon>Bacteria</taxon>
        <taxon>Bacillati</taxon>
        <taxon>Bacillota</taxon>
        <taxon>Clostridia</taxon>
        <taxon>Eubacteriales</taxon>
        <taxon>Clostridiales Family XVII. Incertae Sedis</taxon>
        <taxon>Thermaerobacter</taxon>
    </lineage>
</organism>
<dbReference type="EMBL" id="AENY02000002">
    <property type="protein sequence ID" value="EKP95538.1"/>
    <property type="molecule type" value="Genomic_DNA"/>
</dbReference>
<dbReference type="PANTHER" id="PTHR34353:SF2">
    <property type="entry name" value="CRISPR-ASSOCIATED ENDONUCLEASE CAS1 1"/>
    <property type="match status" value="1"/>
</dbReference>
<dbReference type="HOGENOM" id="CLU_052779_1_0_9"/>
<dbReference type="Proteomes" id="UP000005710">
    <property type="component" value="Unassembled WGS sequence"/>
</dbReference>
<feature type="binding site" evidence="10">
    <location>
        <position position="165"/>
    </location>
    <ligand>
        <name>Mn(2+)</name>
        <dbReference type="ChEBI" id="CHEBI:29035"/>
    </ligand>
</feature>
<reference evidence="11" key="2">
    <citation type="submission" date="2012-10" db="EMBL/GenBank/DDBJ databases">
        <title>Improved high-quality draft of Thermaerobacter subterraneus C21, DSM 13965.</title>
        <authorList>
            <consortium name="DOE Joint Genome Institute"/>
            <person name="Eisen J."/>
            <person name="Huntemann M."/>
            <person name="Wei C.-L."/>
            <person name="Han J."/>
            <person name="Detter J.C."/>
            <person name="Han C."/>
            <person name="Tapia R."/>
            <person name="Chen A."/>
            <person name="Kyrpides N."/>
            <person name="Mavromatis K."/>
            <person name="Markowitz V."/>
            <person name="Szeto E."/>
            <person name="Ivanova N."/>
            <person name="Mikhailova N."/>
            <person name="Ovchinnikova G."/>
            <person name="Pagani I."/>
            <person name="Pati A."/>
            <person name="Goodwin L."/>
            <person name="Nordberg H.P."/>
            <person name="Cantor M.N."/>
            <person name="Hua S.X."/>
            <person name="Woyke T."/>
            <person name="Eisen J."/>
            <person name="Klenk H.-P."/>
        </authorList>
    </citation>
    <scope>NUCLEOTIDE SEQUENCE [LARGE SCALE GENOMIC DNA]</scope>
    <source>
        <strain evidence="11">DSM 13965</strain>
    </source>
</reference>
<sequence length="339" mass="37941">MTHVILNTLYVQTQGAYIHLYQDTVRVEVEEEVRLQVPLHHLGGVVVFGNVLVSPYLIQRFAEDGRFIVWFSASGRFVGRLHGPTSGNVLLRRAQHEVLSDRARTLHLARYIVSGKLRNSRQVLLRGLRDLPGSVPAIEEAADNLQVLVNEVQQASSLDGVRGIEGRGANLYFTALGHLIRGEFVWTGRTRRPPRDPINALLSFAYALLVSDCVAACEGAGLDPQVGYLHALRPGRPSLALDLAEEFRSVLADRLVVSLINRRQVQPGDFDVRPGGAVVLKDDARRVFLDAYQRRKQEEVTHPLLEQRIPIGLVPYVQARLLARFLRGDTPKYVPYSIR</sequence>
<dbReference type="InterPro" id="IPR050646">
    <property type="entry name" value="Cas1"/>
</dbReference>
<evidence type="ECO:0000256" key="3">
    <source>
        <dbReference type="ARBA" id="ARBA00022759"/>
    </source>
</evidence>
<dbReference type="HAMAP" id="MF_01470">
    <property type="entry name" value="Cas1"/>
    <property type="match status" value="1"/>
</dbReference>
<evidence type="ECO:0000256" key="8">
    <source>
        <dbReference type="ARBA" id="ARBA00023211"/>
    </source>
</evidence>
<dbReference type="NCBIfam" id="TIGR00287">
    <property type="entry name" value="cas1"/>
    <property type="match status" value="1"/>
</dbReference>
<keyword evidence="3 10" id="KW-0255">Endonuclease</keyword>
<evidence type="ECO:0000256" key="5">
    <source>
        <dbReference type="ARBA" id="ARBA00022842"/>
    </source>
</evidence>
<name>K6Q2U2_9FIRM</name>
<dbReference type="NCBIfam" id="TIGR03640">
    <property type="entry name" value="cas1_DVULG"/>
    <property type="match status" value="1"/>
</dbReference>
<keyword evidence="4 10" id="KW-0378">Hydrolase</keyword>
<comment type="caution">
    <text evidence="11">The sequence shown here is derived from an EMBL/GenBank/DDBJ whole genome shotgun (WGS) entry which is preliminary data.</text>
</comment>
<dbReference type="Gene3D" id="3.100.10.20">
    <property type="entry name" value="CRISPR-associated endonuclease Cas1, N-terminal domain"/>
    <property type="match status" value="1"/>
</dbReference>
<dbReference type="InterPro" id="IPR042206">
    <property type="entry name" value="CRISPR-assoc_Cas1_C"/>
</dbReference>
<comment type="similarity">
    <text evidence="10">Belongs to the CRISPR-associated endonuclease Cas1 family.</text>
</comment>
<dbReference type="EC" id="3.1.-.-" evidence="10"/>
<evidence type="ECO:0000256" key="1">
    <source>
        <dbReference type="ARBA" id="ARBA00022722"/>
    </source>
</evidence>
<dbReference type="OrthoDB" id="9803119at2"/>
<dbReference type="GO" id="GO:0016787">
    <property type="term" value="F:hydrolase activity"/>
    <property type="evidence" value="ECO:0007669"/>
    <property type="project" value="UniProtKB-KW"/>
</dbReference>
<evidence type="ECO:0000256" key="9">
    <source>
        <dbReference type="ARBA" id="ARBA00038592"/>
    </source>
</evidence>
<dbReference type="InterPro" id="IPR042211">
    <property type="entry name" value="CRISPR-assoc_Cas1_N"/>
</dbReference>
<evidence type="ECO:0000256" key="2">
    <source>
        <dbReference type="ARBA" id="ARBA00022723"/>
    </source>
</evidence>
<keyword evidence="6 10" id="KW-0051">Antiviral defense</keyword>
<comment type="cofactor">
    <cofactor evidence="10">
        <name>Mg(2+)</name>
        <dbReference type="ChEBI" id="CHEBI:18420"/>
    </cofactor>
    <cofactor evidence="10">
        <name>Mn(2+)</name>
        <dbReference type="ChEBI" id="CHEBI:29035"/>
    </cofactor>
</comment>
<evidence type="ECO:0000256" key="10">
    <source>
        <dbReference type="HAMAP-Rule" id="MF_01470"/>
    </source>
</evidence>
<keyword evidence="8 10" id="KW-0464">Manganese</keyword>
<dbReference type="eggNOG" id="COG1518">
    <property type="taxonomic scope" value="Bacteria"/>
</dbReference>
<dbReference type="STRING" id="867903.ThesuDRAFT_01290"/>
<dbReference type="AlphaFoldDB" id="K6Q2U2"/>
<dbReference type="GO" id="GO:0003677">
    <property type="term" value="F:DNA binding"/>
    <property type="evidence" value="ECO:0007669"/>
    <property type="project" value="UniProtKB-KW"/>
</dbReference>
<gene>
    <name evidence="10" type="primary">cas1</name>
    <name evidence="11" type="ORF">ThesuDRAFT_01290</name>
</gene>
<dbReference type="InterPro" id="IPR002729">
    <property type="entry name" value="CRISPR-assoc_Cas1"/>
</dbReference>
<keyword evidence="2 10" id="KW-0479">Metal-binding</keyword>
<dbReference type="InterPro" id="IPR019856">
    <property type="entry name" value="CRISPR-assoc_Cas1_DVULG"/>
</dbReference>
<accession>K6Q2U2</accession>
<evidence type="ECO:0000313" key="11">
    <source>
        <dbReference type="EMBL" id="EKP95538.1"/>
    </source>
</evidence>
<keyword evidence="12" id="KW-1185">Reference proteome</keyword>
<dbReference type="GO" id="GO:0043571">
    <property type="term" value="P:maintenance of CRISPR repeat elements"/>
    <property type="evidence" value="ECO:0007669"/>
    <property type="project" value="UniProtKB-UniRule"/>
</dbReference>
<dbReference type="Gene3D" id="1.20.120.920">
    <property type="entry name" value="CRISPR-associated endonuclease Cas1, C-terminal domain"/>
    <property type="match status" value="1"/>
</dbReference>
<comment type="function">
    <text evidence="10">CRISPR (clustered regularly interspaced short palindromic repeat), is an adaptive immune system that provides protection against mobile genetic elements (viruses, transposable elements and conjugative plasmids). CRISPR clusters contain spacers, sequences complementary to antecedent mobile elements, and target invading nucleic acids. CRISPR clusters are transcribed and processed into CRISPR RNA (crRNA). Acts as a dsDNA endonuclease. Involved in the integration of spacer DNA into the CRISPR cassette.</text>
</comment>
<feature type="binding site" evidence="10">
    <location>
        <position position="230"/>
    </location>
    <ligand>
        <name>Mn(2+)</name>
        <dbReference type="ChEBI" id="CHEBI:29035"/>
    </ligand>
</feature>
<keyword evidence="1 10" id="KW-0540">Nuclease</keyword>
<evidence type="ECO:0000256" key="4">
    <source>
        <dbReference type="ARBA" id="ARBA00022801"/>
    </source>
</evidence>
<evidence type="ECO:0000313" key="12">
    <source>
        <dbReference type="Proteomes" id="UP000005710"/>
    </source>
</evidence>
<reference evidence="11" key="1">
    <citation type="submission" date="2010-10" db="EMBL/GenBank/DDBJ databases">
        <authorList>
            <consortium name="US DOE Joint Genome Institute (JGI-PGF)"/>
            <person name="Lucas S."/>
            <person name="Copeland A."/>
            <person name="Lapidus A."/>
            <person name="Bruce D."/>
            <person name="Goodwin L."/>
            <person name="Pitluck S."/>
            <person name="Kyrpides N."/>
            <person name="Mavromatis K."/>
            <person name="Detter J.C."/>
            <person name="Han C."/>
            <person name="Land M."/>
            <person name="Hauser L."/>
            <person name="Markowitz V."/>
            <person name="Cheng J.-F."/>
            <person name="Hugenholtz P."/>
            <person name="Woyke T."/>
            <person name="Wu D."/>
            <person name="Pukall R."/>
            <person name="Wahrenburg C."/>
            <person name="Brambilla E."/>
            <person name="Klenk H.-P."/>
            <person name="Eisen J.A."/>
        </authorList>
    </citation>
    <scope>NUCLEOTIDE SEQUENCE [LARGE SCALE GENOMIC DNA]</scope>
    <source>
        <strain evidence="11">DSM 13965</strain>
    </source>
</reference>
<keyword evidence="7 10" id="KW-0238">DNA-binding</keyword>
<comment type="subunit">
    <text evidence="9 10">Homodimer, forms a heterotetramer with a Cas2 homodimer.</text>
</comment>
<dbReference type="GO" id="GO:0004520">
    <property type="term" value="F:DNA endonuclease activity"/>
    <property type="evidence" value="ECO:0007669"/>
    <property type="project" value="InterPro"/>
</dbReference>
<protein>
    <recommendedName>
        <fullName evidence="10">CRISPR-associated endonuclease Cas1</fullName>
        <ecNumber evidence="10">3.1.-.-</ecNumber>
    </recommendedName>
</protein>
<proteinExistence type="inferred from homology"/>
<dbReference type="RefSeq" id="WP_006903559.1">
    <property type="nucleotide sequence ID" value="NZ_JH976535.1"/>
</dbReference>
<dbReference type="GO" id="GO:0051607">
    <property type="term" value="P:defense response to virus"/>
    <property type="evidence" value="ECO:0007669"/>
    <property type="project" value="UniProtKB-UniRule"/>
</dbReference>
<evidence type="ECO:0000256" key="7">
    <source>
        <dbReference type="ARBA" id="ARBA00023125"/>
    </source>
</evidence>
<dbReference type="Pfam" id="PF01867">
    <property type="entry name" value="Cas_Cas1"/>
    <property type="match status" value="1"/>
</dbReference>